<name>A0A1I4XMH5_9FLAO</name>
<dbReference type="RefSeq" id="WP_125113477.1">
    <property type="nucleotide sequence ID" value="NZ_FOUZ01000009.1"/>
</dbReference>
<proteinExistence type="predicted"/>
<keyword evidence="2" id="KW-1185">Reference proteome</keyword>
<dbReference type="STRING" id="684065.SAMN05421738_10989"/>
<dbReference type="AlphaFoldDB" id="A0A1I4XMH5"/>
<dbReference type="EMBL" id="FOUZ01000009">
    <property type="protein sequence ID" value="SFN27027.1"/>
    <property type="molecule type" value="Genomic_DNA"/>
</dbReference>
<dbReference type="OrthoDB" id="1416192at2"/>
<accession>A0A1I4XMH5</accession>
<dbReference type="Proteomes" id="UP000199149">
    <property type="component" value="Unassembled WGS sequence"/>
</dbReference>
<evidence type="ECO:0000313" key="1">
    <source>
        <dbReference type="EMBL" id="SFN27027.1"/>
    </source>
</evidence>
<gene>
    <name evidence="1" type="ORF">SAMN05421738_10989</name>
</gene>
<protein>
    <submittedName>
        <fullName evidence="1">Uncharacterized protein</fullName>
    </submittedName>
</protein>
<reference evidence="2" key="1">
    <citation type="submission" date="2016-10" db="EMBL/GenBank/DDBJ databases">
        <authorList>
            <person name="Varghese N."/>
            <person name="Submissions S."/>
        </authorList>
    </citation>
    <scope>NUCLEOTIDE SEQUENCE [LARGE SCALE GENOMIC DNA]</scope>
    <source>
        <strain evidence="2">XJ109</strain>
    </source>
</reference>
<evidence type="ECO:0000313" key="2">
    <source>
        <dbReference type="Proteomes" id="UP000199149"/>
    </source>
</evidence>
<sequence>MKLEFSTKSISEILAEFEDKKTFDWQNDIFNFLRKHDESSSAVKFHYALEDNVYTSVFNREFVSNTFKSLNDYLGLKKGDTALLSSSVLENEGEIVILQAIEGGLDLYCNEDSDEIKIPYTGEHQDEIGFAIDYAYVTKVQAENSMSNLVRINKVAIEVDSLNNDLSKQLNKIDKTSFYKVYTANGYPVAIKKNNDVEFSVLDKIDISEDEKGSLILNSPYEEESLNTHRQVVIIDDKKFRFLSKNECRLGNNGEIINLEQIEEKLKPYIDLNYVVIDFPQKETGKEVITLVIESRFSTEINIPNNELEEREVPQQTFFIGEFPKSQDKSAIRADLKRLLKESNKKD</sequence>
<organism evidence="1 2">
    <name type="scientific">Algoriella xinjiangensis</name>
    <dbReference type="NCBI Taxonomy" id="684065"/>
    <lineage>
        <taxon>Bacteria</taxon>
        <taxon>Pseudomonadati</taxon>
        <taxon>Bacteroidota</taxon>
        <taxon>Flavobacteriia</taxon>
        <taxon>Flavobacteriales</taxon>
        <taxon>Weeksellaceae</taxon>
        <taxon>Algoriella</taxon>
    </lineage>
</organism>